<dbReference type="EMBL" id="CADCVM010000370">
    <property type="protein sequence ID" value="CAA9515720.1"/>
    <property type="molecule type" value="Genomic_DNA"/>
</dbReference>
<name>A0A6J4T7Q1_9ACTN</name>
<evidence type="ECO:0000256" key="1">
    <source>
        <dbReference type="SAM" id="MobiDB-lite"/>
    </source>
</evidence>
<feature type="compositionally biased region" description="Basic residues" evidence="1">
    <location>
        <begin position="140"/>
        <end position="154"/>
    </location>
</feature>
<sequence length="246" mass="26320">GRAQDTGDARRGLRAAGLGGLFAGEGLLPGAGLPAPARGVPLARHPDGDKLPPPRAPERHRVLPRDVLSGGRRDLRRGPRQPRGPRRPARGPALRHPPRHPRLPQAARLAPLGRRGALPAQLPRAAQDGQAAGGGVLPLKGHRHRGRAGVRGRRAERAGVGLPDPRAPGLHGREDGHPDKGPARGHDPDPADLLRLALRLCVGHPDLGLGRRRHDLFRLFGPYSGGRPYVDLGDLYSYLYPVDKQV</sequence>
<feature type="region of interest" description="Disordered" evidence="1">
    <location>
        <begin position="126"/>
        <end position="190"/>
    </location>
</feature>
<feature type="compositionally biased region" description="Basic residues" evidence="1">
    <location>
        <begin position="78"/>
        <end position="89"/>
    </location>
</feature>
<dbReference type="AlphaFoldDB" id="A0A6J4T7Q1"/>
<organism evidence="2">
    <name type="scientific">uncultured Rubrobacteraceae bacterium</name>
    <dbReference type="NCBI Taxonomy" id="349277"/>
    <lineage>
        <taxon>Bacteria</taxon>
        <taxon>Bacillati</taxon>
        <taxon>Actinomycetota</taxon>
        <taxon>Rubrobacteria</taxon>
        <taxon>Rubrobacterales</taxon>
        <taxon>Rubrobacteraceae</taxon>
        <taxon>environmental samples</taxon>
    </lineage>
</organism>
<feature type="non-terminal residue" evidence="2">
    <location>
        <position position="246"/>
    </location>
</feature>
<gene>
    <name evidence="2" type="ORF">AVDCRST_MAG05-3290</name>
</gene>
<accession>A0A6J4T7Q1</accession>
<feature type="compositionally biased region" description="Basic and acidic residues" evidence="1">
    <location>
        <begin position="44"/>
        <end position="64"/>
    </location>
</feature>
<feature type="compositionally biased region" description="Low complexity" evidence="1">
    <location>
        <begin position="30"/>
        <end position="43"/>
    </location>
</feature>
<feature type="compositionally biased region" description="Basic and acidic residues" evidence="1">
    <location>
        <begin position="171"/>
        <end position="189"/>
    </location>
</feature>
<protein>
    <submittedName>
        <fullName evidence="2">Uncharacterized protein</fullName>
    </submittedName>
</protein>
<evidence type="ECO:0000313" key="2">
    <source>
        <dbReference type="EMBL" id="CAA9515720.1"/>
    </source>
</evidence>
<reference evidence="2" key="1">
    <citation type="submission" date="2020-02" db="EMBL/GenBank/DDBJ databases">
        <authorList>
            <person name="Meier V. D."/>
        </authorList>
    </citation>
    <scope>NUCLEOTIDE SEQUENCE</scope>
    <source>
        <strain evidence="2">AVDCRST_MAG05</strain>
    </source>
</reference>
<proteinExistence type="predicted"/>
<feature type="non-terminal residue" evidence="2">
    <location>
        <position position="1"/>
    </location>
</feature>
<feature type="region of interest" description="Disordered" evidence="1">
    <location>
        <begin position="21"/>
        <end position="104"/>
    </location>
</feature>